<sequence length="548" mass="61586">MQDDVGVRTITKLARHVRPEDRVAYFNIRYNYEGGYSHPLHVAGMRNNIEQAKKLLELGADAKAMCHNLTPLLSGGQLQTLGAIGLYKVLEDCEWKATLIPIVSQNWDVSFLILREDCSPILAQSLEESDRAITIFHLAALQNDLTIMARMGNIRPGGLDIRMPKSGKTALHLAIQHERATIFDILLPRSTLNGIYNEDGANVLHFAIEEVYMTTHAPTRRWLAQIVKRLLDQGADPNEPKSDLLRRTPLLLATEAVRYDWYRVWREVKSIIDLLIQKGANVNNPDSTGATPLVTVLNRVISESDHGSMQTMFLDLIQNHGANINFRPPGSKSITFRLIDAPAMATLCKKVVALGGTIAQDEVPEKCEYDIIGLHGSEISDQDINRAYEHAMCVGKKPLFLRVRGSGRPYTGGDAKLIWRTLKQSGASLPKFTSQLLQIDWRCVEAQTGMSFLHLVVDKLARKAEYTEKMAVADVKELTGNQRRWRCLVMYRDPEGKTALDRVTDMDQQFPLLVGELTKRYTAQAKKPELCQAARDLEQGVRQVQQNQ</sequence>
<dbReference type="VEuPathDB" id="FungiDB:NECHADRAFT_78927"/>
<dbReference type="InterPro" id="IPR002110">
    <property type="entry name" value="Ankyrin_rpt"/>
</dbReference>
<dbReference type="eggNOG" id="KOG2319">
    <property type="taxonomic scope" value="Eukaryota"/>
</dbReference>
<dbReference type="AlphaFoldDB" id="C7YPZ5"/>
<dbReference type="GO" id="GO:0045944">
    <property type="term" value="P:positive regulation of transcription by RNA polymerase II"/>
    <property type="evidence" value="ECO:0007669"/>
    <property type="project" value="TreeGrafter"/>
</dbReference>
<reference evidence="3 4" key="1">
    <citation type="journal article" date="2009" name="PLoS Genet.">
        <title>The genome of Nectria haematococca: contribution of supernumerary chromosomes to gene expansion.</title>
        <authorList>
            <person name="Coleman J.J."/>
            <person name="Rounsley S.D."/>
            <person name="Rodriguez-Carres M."/>
            <person name="Kuo A."/>
            <person name="Wasmann C.C."/>
            <person name="Grimwood J."/>
            <person name="Schmutz J."/>
            <person name="Taga M."/>
            <person name="White G.J."/>
            <person name="Zhou S."/>
            <person name="Schwartz D.C."/>
            <person name="Freitag M."/>
            <person name="Ma L.J."/>
            <person name="Danchin E.G."/>
            <person name="Henrissat B."/>
            <person name="Coutinho P.M."/>
            <person name="Nelson D.R."/>
            <person name="Straney D."/>
            <person name="Napoli C.A."/>
            <person name="Barker B.M."/>
            <person name="Gribskov M."/>
            <person name="Rep M."/>
            <person name="Kroken S."/>
            <person name="Molnar I."/>
            <person name="Rensing C."/>
            <person name="Kennell J.C."/>
            <person name="Zamora J."/>
            <person name="Farman M.L."/>
            <person name="Selker E.U."/>
            <person name="Salamov A."/>
            <person name="Shapiro H."/>
            <person name="Pangilinan J."/>
            <person name="Lindquist E."/>
            <person name="Lamers C."/>
            <person name="Grigoriev I.V."/>
            <person name="Geiser D.M."/>
            <person name="Covert S.F."/>
            <person name="Temporini E."/>
            <person name="Vanetten H.D."/>
        </authorList>
    </citation>
    <scope>NUCLEOTIDE SEQUENCE [LARGE SCALE GENOMIC DNA]</scope>
    <source>
        <strain evidence="4">ATCC MYA-4622 / CBS 123669 / FGSC 9596 / NRRL 45880 / 77-13-4</strain>
    </source>
</reference>
<dbReference type="KEGG" id="nhe:NECHADRAFT_78927"/>
<dbReference type="HOGENOM" id="CLU_497037_0_0_1"/>
<dbReference type="PANTHER" id="PTHR24193:SF121">
    <property type="entry name" value="ADA2A-CONTAINING COMPLEX COMPONENT 3, ISOFORM D"/>
    <property type="match status" value="1"/>
</dbReference>
<dbReference type="GO" id="GO:0005634">
    <property type="term" value="C:nucleus"/>
    <property type="evidence" value="ECO:0007669"/>
    <property type="project" value="TreeGrafter"/>
</dbReference>
<evidence type="ECO:0000313" key="3">
    <source>
        <dbReference type="EMBL" id="EEU45935.1"/>
    </source>
</evidence>
<dbReference type="Proteomes" id="UP000005206">
    <property type="component" value="Chromosome 4"/>
</dbReference>
<dbReference type="PANTHER" id="PTHR24193">
    <property type="entry name" value="ANKYRIN REPEAT PROTEIN"/>
    <property type="match status" value="1"/>
</dbReference>
<keyword evidence="2" id="KW-0040">ANK repeat</keyword>
<dbReference type="InterPro" id="IPR050663">
    <property type="entry name" value="Ankyrin-SOCS_Box"/>
</dbReference>
<dbReference type="SUPFAM" id="SSF48403">
    <property type="entry name" value="Ankyrin repeat"/>
    <property type="match status" value="1"/>
</dbReference>
<protein>
    <submittedName>
        <fullName evidence="3">Uncharacterized protein</fullName>
    </submittedName>
</protein>
<keyword evidence="4" id="KW-1185">Reference proteome</keyword>
<dbReference type="RefSeq" id="XP_003051648.1">
    <property type="nucleotide sequence ID" value="XM_003051602.1"/>
</dbReference>
<evidence type="ECO:0000256" key="2">
    <source>
        <dbReference type="ARBA" id="ARBA00023043"/>
    </source>
</evidence>
<keyword evidence="1" id="KW-0677">Repeat</keyword>
<dbReference type="InterPro" id="IPR036770">
    <property type="entry name" value="Ankyrin_rpt-contain_sf"/>
</dbReference>
<dbReference type="GO" id="GO:0000976">
    <property type="term" value="F:transcription cis-regulatory region binding"/>
    <property type="evidence" value="ECO:0007669"/>
    <property type="project" value="TreeGrafter"/>
</dbReference>
<name>C7YPZ5_FUSV7</name>
<dbReference type="EMBL" id="GG698898">
    <property type="protein sequence ID" value="EEU45935.1"/>
    <property type="molecule type" value="Genomic_DNA"/>
</dbReference>
<dbReference type="Gene3D" id="1.25.40.20">
    <property type="entry name" value="Ankyrin repeat-containing domain"/>
    <property type="match status" value="2"/>
</dbReference>
<proteinExistence type="predicted"/>
<evidence type="ECO:0000256" key="1">
    <source>
        <dbReference type="ARBA" id="ARBA00022737"/>
    </source>
</evidence>
<evidence type="ECO:0000313" key="4">
    <source>
        <dbReference type="Proteomes" id="UP000005206"/>
    </source>
</evidence>
<organism evidence="3 4">
    <name type="scientific">Fusarium vanettenii (strain ATCC MYA-4622 / CBS 123669 / FGSC 9596 / NRRL 45880 / 77-13-4)</name>
    <name type="common">Fusarium solani subsp. pisi</name>
    <dbReference type="NCBI Taxonomy" id="660122"/>
    <lineage>
        <taxon>Eukaryota</taxon>
        <taxon>Fungi</taxon>
        <taxon>Dikarya</taxon>
        <taxon>Ascomycota</taxon>
        <taxon>Pezizomycotina</taxon>
        <taxon>Sordariomycetes</taxon>
        <taxon>Hypocreomycetidae</taxon>
        <taxon>Hypocreales</taxon>
        <taxon>Nectriaceae</taxon>
        <taxon>Fusarium</taxon>
        <taxon>Fusarium solani species complex</taxon>
        <taxon>Fusarium vanettenii</taxon>
    </lineage>
</organism>
<dbReference type="InParanoid" id="C7YPZ5"/>
<accession>C7YPZ5</accession>
<dbReference type="SMART" id="SM00248">
    <property type="entry name" value="ANK"/>
    <property type="match status" value="5"/>
</dbReference>
<dbReference type="OrthoDB" id="194358at2759"/>
<gene>
    <name evidence="3" type="ORF">NECHADRAFT_78927</name>
</gene>
<dbReference type="OMA" id="CAKGNTH"/>
<dbReference type="GeneID" id="9673396"/>